<name>A0A1G4VHY3_9MYCO</name>
<sequence>MVARQSLRADLRAVRAVTAEVSPIMDADVPAVANFLRVNHNDRTPWSASCSELWHADRPNHGFMLSDGQRVVGVLLALYSERLVAGRLERFCNMGTWCVLPEYRSKSMTLVRTLLDQEGFHITVLSPNEGPQEILAWLKFRFLDTSAALIPNLPWPSLPGRTKISADPVVIERSLVGSALALYRDHALALAARHLVVTRGRESSHVMYREFRYKDALGYAMILYVSNPELIHRSLIPLTRHLLLSRGLVATLAELRIIERRPVLSFSLNNRPKMFRSASLGPEQIDYLYSELACVPW</sequence>
<dbReference type="SUPFAM" id="SSF55729">
    <property type="entry name" value="Acyl-CoA N-acyltransferases (Nat)"/>
    <property type="match status" value="1"/>
</dbReference>
<organism evidence="1 2">
    <name type="scientific">Mycolicibacterium fluoranthenivorans</name>
    <dbReference type="NCBI Taxonomy" id="258505"/>
    <lineage>
        <taxon>Bacteria</taxon>
        <taxon>Bacillati</taxon>
        <taxon>Actinomycetota</taxon>
        <taxon>Actinomycetes</taxon>
        <taxon>Mycobacteriales</taxon>
        <taxon>Mycobacteriaceae</taxon>
        <taxon>Mycolicibacterium</taxon>
    </lineage>
</organism>
<accession>A0A1G4VHY3</accession>
<protein>
    <recommendedName>
        <fullName evidence="3">N-acetyltransferase domain-containing protein</fullName>
    </recommendedName>
</protein>
<dbReference type="EMBL" id="FMUB01000002">
    <property type="protein sequence ID" value="SCX07069.1"/>
    <property type="molecule type" value="Genomic_DNA"/>
</dbReference>
<reference evidence="2" key="1">
    <citation type="submission" date="2016-10" db="EMBL/GenBank/DDBJ databases">
        <authorList>
            <person name="Varghese N."/>
            <person name="Submissions S."/>
        </authorList>
    </citation>
    <scope>NUCLEOTIDE SEQUENCE [LARGE SCALE GENOMIC DNA]</scope>
    <source>
        <strain evidence="2">UNC267MFSha1.1M11</strain>
    </source>
</reference>
<dbReference type="STRING" id="1502745.SAMN02799620_00968"/>
<evidence type="ECO:0000313" key="2">
    <source>
        <dbReference type="Proteomes" id="UP000199707"/>
    </source>
</evidence>
<dbReference type="Proteomes" id="UP000199707">
    <property type="component" value="Unassembled WGS sequence"/>
</dbReference>
<dbReference type="InterPro" id="IPR016181">
    <property type="entry name" value="Acyl_CoA_acyltransferase"/>
</dbReference>
<evidence type="ECO:0008006" key="3">
    <source>
        <dbReference type="Google" id="ProtNLM"/>
    </source>
</evidence>
<evidence type="ECO:0000313" key="1">
    <source>
        <dbReference type="EMBL" id="SCX07069.1"/>
    </source>
</evidence>
<dbReference type="AlphaFoldDB" id="A0A1G4VHY3"/>
<gene>
    <name evidence="1" type="ORF">SAMN02799620_00968</name>
</gene>
<proteinExistence type="predicted"/>